<gene>
    <name evidence="1" type="ORF">E2C01_058494</name>
</gene>
<sequence length="55" mass="5847">MPLSGAAPKRIQTCRARDPSIPLGGSTYSLALLPLSSHPQTARVMVTLFETHVGD</sequence>
<organism evidence="1 2">
    <name type="scientific">Portunus trituberculatus</name>
    <name type="common">Swimming crab</name>
    <name type="synonym">Neptunus trituberculatus</name>
    <dbReference type="NCBI Taxonomy" id="210409"/>
    <lineage>
        <taxon>Eukaryota</taxon>
        <taxon>Metazoa</taxon>
        <taxon>Ecdysozoa</taxon>
        <taxon>Arthropoda</taxon>
        <taxon>Crustacea</taxon>
        <taxon>Multicrustacea</taxon>
        <taxon>Malacostraca</taxon>
        <taxon>Eumalacostraca</taxon>
        <taxon>Eucarida</taxon>
        <taxon>Decapoda</taxon>
        <taxon>Pleocyemata</taxon>
        <taxon>Brachyura</taxon>
        <taxon>Eubrachyura</taxon>
        <taxon>Portunoidea</taxon>
        <taxon>Portunidae</taxon>
        <taxon>Portuninae</taxon>
        <taxon>Portunus</taxon>
    </lineage>
</organism>
<dbReference type="Proteomes" id="UP000324222">
    <property type="component" value="Unassembled WGS sequence"/>
</dbReference>
<proteinExistence type="predicted"/>
<evidence type="ECO:0000313" key="2">
    <source>
        <dbReference type="Proteomes" id="UP000324222"/>
    </source>
</evidence>
<protein>
    <submittedName>
        <fullName evidence="1">Uncharacterized protein</fullName>
    </submittedName>
</protein>
<evidence type="ECO:0000313" key="1">
    <source>
        <dbReference type="EMBL" id="MPC64380.1"/>
    </source>
</evidence>
<reference evidence="1 2" key="1">
    <citation type="submission" date="2019-05" db="EMBL/GenBank/DDBJ databases">
        <title>Another draft genome of Portunus trituberculatus and its Hox gene families provides insights of decapod evolution.</title>
        <authorList>
            <person name="Jeong J.-H."/>
            <person name="Song I."/>
            <person name="Kim S."/>
            <person name="Choi T."/>
            <person name="Kim D."/>
            <person name="Ryu S."/>
            <person name="Kim W."/>
        </authorList>
    </citation>
    <scope>NUCLEOTIDE SEQUENCE [LARGE SCALE GENOMIC DNA]</scope>
    <source>
        <tissue evidence="1">Muscle</tissue>
    </source>
</reference>
<dbReference type="AlphaFoldDB" id="A0A5B7GWL4"/>
<comment type="caution">
    <text evidence="1">The sequence shown here is derived from an EMBL/GenBank/DDBJ whole genome shotgun (WGS) entry which is preliminary data.</text>
</comment>
<keyword evidence="2" id="KW-1185">Reference proteome</keyword>
<accession>A0A5B7GWL4</accession>
<name>A0A5B7GWL4_PORTR</name>
<dbReference type="EMBL" id="VSRR010022001">
    <property type="protein sequence ID" value="MPC64380.1"/>
    <property type="molecule type" value="Genomic_DNA"/>
</dbReference>